<dbReference type="InterPro" id="IPR003583">
    <property type="entry name" value="Hlx-hairpin-Hlx_DNA-bd_motif"/>
</dbReference>
<evidence type="ECO:0000259" key="3">
    <source>
        <dbReference type="SMART" id="SM00278"/>
    </source>
</evidence>
<dbReference type="SUPFAM" id="SSF47781">
    <property type="entry name" value="RuvA domain 2-like"/>
    <property type="match status" value="1"/>
</dbReference>
<dbReference type="Gene3D" id="1.10.150.320">
    <property type="entry name" value="Photosystem II 12 kDa extrinsic protein"/>
    <property type="match status" value="1"/>
</dbReference>
<accession>A0A849CCP9</accession>
<dbReference type="PANTHER" id="PTHR21180">
    <property type="entry name" value="ENDONUCLEASE/EXONUCLEASE/PHOSPHATASE FAMILY DOMAIN-CONTAINING PROTEIN 1"/>
    <property type="match status" value="1"/>
</dbReference>
<dbReference type="PANTHER" id="PTHR21180:SF32">
    <property type="entry name" value="ENDONUCLEASE_EXONUCLEASE_PHOSPHATASE FAMILY DOMAIN-CONTAINING PROTEIN 1"/>
    <property type="match status" value="1"/>
</dbReference>
<keyword evidence="5" id="KW-1185">Reference proteome</keyword>
<sequence length="343" mass="34654">MPRIDEHTQVRQRLGSLTGPEPPQDPDELVPGPPHAGHWDDDALDPPERPAAREGAYGQGAGSPAWVGEPGGGMAAWHERLVPQRVRGTRWDPGHRGALVLAGVGLTVVLVAGVVSLRERPVAQAVPSIAAVRTEALSTAEPGQLTAAPGSANPEGGAPSTVAAPPGSRDPSGGPTGINGHPAASELVVSVIGMVERGGLLRFPAGARVADALTAASPRADADLSGLNLAQHLADGDQIVIGKTGPRPDVSQVGSTIVGAAPPSPTGAAASGTSQPSGVAKKVDLNTATEADLEALPGVGPVTARAILGWRTQHGRFTSIDQLADIDGIGPARLAKLRVLVTI</sequence>
<feature type="transmembrane region" description="Helical" evidence="2">
    <location>
        <begin position="97"/>
        <end position="117"/>
    </location>
</feature>
<keyword evidence="4" id="KW-0238">DNA-binding</keyword>
<keyword evidence="2" id="KW-0472">Membrane</keyword>
<dbReference type="RefSeq" id="WP_084521681.1">
    <property type="nucleotide sequence ID" value="NZ_JABELX010000013.1"/>
</dbReference>
<feature type="region of interest" description="Disordered" evidence="1">
    <location>
        <begin position="1"/>
        <end position="71"/>
    </location>
</feature>
<evidence type="ECO:0000313" key="4">
    <source>
        <dbReference type="EMBL" id="NNH74200.1"/>
    </source>
</evidence>
<dbReference type="SMART" id="SM00278">
    <property type="entry name" value="HhH1"/>
    <property type="match status" value="2"/>
</dbReference>
<dbReference type="EMBL" id="JABELX010000013">
    <property type="protein sequence ID" value="NNH74200.1"/>
    <property type="molecule type" value="Genomic_DNA"/>
</dbReference>
<dbReference type="AlphaFoldDB" id="A0A849CCP9"/>
<feature type="domain" description="Helix-hairpin-helix DNA-binding motif class 1" evidence="3">
    <location>
        <begin position="321"/>
        <end position="340"/>
    </location>
</feature>
<protein>
    <submittedName>
        <fullName evidence="4">ComEA family DNA-binding protein</fullName>
    </submittedName>
</protein>
<dbReference type="Proteomes" id="UP000586827">
    <property type="component" value="Unassembled WGS sequence"/>
</dbReference>
<reference evidence="4 5" key="1">
    <citation type="submission" date="2020-05" db="EMBL/GenBank/DDBJ databases">
        <title>MicrobeNet Type strains.</title>
        <authorList>
            <person name="Nicholson A.C."/>
        </authorList>
    </citation>
    <scope>NUCLEOTIDE SEQUENCE [LARGE SCALE GENOMIC DNA]</scope>
    <source>
        <strain evidence="4 5">JCM 3224</strain>
    </source>
</reference>
<dbReference type="GO" id="GO:0015628">
    <property type="term" value="P:protein secretion by the type II secretion system"/>
    <property type="evidence" value="ECO:0007669"/>
    <property type="project" value="TreeGrafter"/>
</dbReference>
<proteinExistence type="predicted"/>
<feature type="region of interest" description="Disordered" evidence="1">
    <location>
        <begin position="140"/>
        <end position="181"/>
    </location>
</feature>
<keyword evidence="2" id="KW-1133">Transmembrane helix</keyword>
<gene>
    <name evidence="4" type="ORF">HLB23_30855</name>
</gene>
<dbReference type="Pfam" id="PF12836">
    <property type="entry name" value="HHH_3"/>
    <property type="match status" value="1"/>
</dbReference>
<keyword evidence="2" id="KW-0812">Transmembrane</keyword>
<dbReference type="GO" id="GO:0015627">
    <property type="term" value="C:type II protein secretion system complex"/>
    <property type="evidence" value="ECO:0007669"/>
    <property type="project" value="TreeGrafter"/>
</dbReference>
<dbReference type="GO" id="GO:0003677">
    <property type="term" value="F:DNA binding"/>
    <property type="evidence" value="ECO:0007669"/>
    <property type="project" value="UniProtKB-KW"/>
</dbReference>
<comment type="caution">
    <text evidence="4">The sequence shown here is derived from an EMBL/GenBank/DDBJ whole genome shotgun (WGS) entry which is preliminary data.</text>
</comment>
<organism evidence="4 5">
    <name type="scientific">Nocardia uniformis</name>
    <dbReference type="NCBI Taxonomy" id="53432"/>
    <lineage>
        <taxon>Bacteria</taxon>
        <taxon>Bacillati</taxon>
        <taxon>Actinomycetota</taxon>
        <taxon>Actinomycetes</taxon>
        <taxon>Mycobacteriales</taxon>
        <taxon>Nocardiaceae</taxon>
        <taxon>Nocardia</taxon>
    </lineage>
</organism>
<dbReference type="InterPro" id="IPR051675">
    <property type="entry name" value="Endo/Exo/Phosphatase_dom_1"/>
</dbReference>
<evidence type="ECO:0000313" key="5">
    <source>
        <dbReference type="Proteomes" id="UP000586827"/>
    </source>
</evidence>
<evidence type="ECO:0000256" key="2">
    <source>
        <dbReference type="SAM" id="Phobius"/>
    </source>
</evidence>
<feature type="domain" description="Helix-hairpin-helix DNA-binding motif class 1" evidence="3">
    <location>
        <begin position="291"/>
        <end position="310"/>
    </location>
</feature>
<evidence type="ECO:0000256" key="1">
    <source>
        <dbReference type="SAM" id="MobiDB-lite"/>
    </source>
</evidence>
<feature type="compositionally biased region" description="Basic and acidic residues" evidence="1">
    <location>
        <begin position="37"/>
        <end position="52"/>
    </location>
</feature>
<name>A0A849CCP9_9NOCA</name>
<dbReference type="InterPro" id="IPR010994">
    <property type="entry name" value="RuvA_2-like"/>
</dbReference>
<dbReference type="GO" id="GO:0006281">
    <property type="term" value="P:DNA repair"/>
    <property type="evidence" value="ECO:0007669"/>
    <property type="project" value="InterPro"/>
</dbReference>